<comment type="caution">
    <text evidence="2">The sequence shown here is derived from an EMBL/GenBank/DDBJ whole genome shotgun (WGS) entry which is preliminary data.</text>
</comment>
<dbReference type="SUPFAM" id="SSF53448">
    <property type="entry name" value="Nucleotide-diphospho-sugar transferases"/>
    <property type="match status" value="1"/>
</dbReference>
<organism evidence="2 3">
    <name type="scientific">Flavobacterium solisilvae</name>
    <dbReference type="NCBI Taxonomy" id="1852019"/>
    <lineage>
        <taxon>Bacteria</taxon>
        <taxon>Pseudomonadati</taxon>
        <taxon>Bacteroidota</taxon>
        <taxon>Flavobacteriia</taxon>
        <taxon>Flavobacteriales</taxon>
        <taxon>Flavobacteriaceae</taxon>
        <taxon>Flavobacterium</taxon>
    </lineage>
</organism>
<accession>A0ABX1QUB9</accession>
<dbReference type="RefSeq" id="WP_169523897.1">
    <property type="nucleotide sequence ID" value="NZ_JAAMPT010000206.1"/>
</dbReference>
<keyword evidence="3" id="KW-1185">Reference proteome</keyword>
<proteinExistence type="predicted"/>
<sequence>MIFSFLKYIKPIWYFNLKSTKNFSYFPTEETLHKHEILLEKDISYKSQEAQERDLAWRAFQLGFISDEEQKGIDVWEKCKLPVQDEYRFVRKNYHKAWVFYILFFRLISLKNPFKEISGFLNSQKAKRNNFSKNFIQYQDYSSFESTLVKENPLISVVIPTLNRYEYLKDVFRDLENQTYKNFEVIVVDQTDNFKEEFYKGWKLDLKYWYQEEKALWKARNEAIKSAKGEYILLYDDDSLVENDWIEQHLKTLDFFNADLSSGVSISTIGAEVPVHYSFFRWSDQLDTGNVLLKKDIFRKIGLFDLQFEKQRMGDGEFGLRAYLNGYKNISNPKAKRIHLKVSQGGLRQMGSWDGWRPKKLFGPRPVPSVLYLSRKYFGNRNSVFMILVNVFPSFIPYKFKKSKLLKLLSFLVLPLLLPLILFQVGKSWSLASEKLKVGAKVDRL</sequence>
<dbReference type="InterPro" id="IPR029044">
    <property type="entry name" value="Nucleotide-diphossugar_trans"/>
</dbReference>
<dbReference type="PANTHER" id="PTHR43685">
    <property type="entry name" value="GLYCOSYLTRANSFERASE"/>
    <property type="match status" value="1"/>
</dbReference>
<name>A0ABX1QUB9_9FLAO</name>
<dbReference type="Gene3D" id="3.90.550.10">
    <property type="entry name" value="Spore Coat Polysaccharide Biosynthesis Protein SpsA, Chain A"/>
    <property type="match status" value="1"/>
</dbReference>
<reference evidence="2 3" key="1">
    <citation type="submission" date="2020-02" db="EMBL/GenBank/DDBJ databases">
        <title>Flavobacterium sp. genome.</title>
        <authorList>
            <person name="Jung H.S."/>
            <person name="Baek J.H."/>
            <person name="Jeon C.O."/>
        </authorList>
    </citation>
    <scope>NUCLEOTIDE SEQUENCE [LARGE SCALE GENOMIC DNA]</scope>
    <source>
        <strain evidence="2 3">SE-s27</strain>
    </source>
</reference>
<gene>
    <name evidence="2" type="ORF">G6042_08560</name>
</gene>
<evidence type="ECO:0000313" key="3">
    <source>
        <dbReference type="Proteomes" id="UP000767947"/>
    </source>
</evidence>
<evidence type="ECO:0000259" key="1">
    <source>
        <dbReference type="Pfam" id="PF00535"/>
    </source>
</evidence>
<protein>
    <submittedName>
        <fullName evidence="2">Glycosyltransferase family 2 protein</fullName>
    </submittedName>
</protein>
<dbReference type="EMBL" id="JAAMPT010000206">
    <property type="protein sequence ID" value="NMH25318.1"/>
    <property type="molecule type" value="Genomic_DNA"/>
</dbReference>
<dbReference type="Pfam" id="PF00535">
    <property type="entry name" value="Glycos_transf_2"/>
    <property type="match status" value="1"/>
</dbReference>
<feature type="domain" description="Glycosyltransferase 2-like" evidence="1">
    <location>
        <begin position="156"/>
        <end position="277"/>
    </location>
</feature>
<dbReference type="InterPro" id="IPR050834">
    <property type="entry name" value="Glycosyltransf_2"/>
</dbReference>
<dbReference type="InterPro" id="IPR001173">
    <property type="entry name" value="Glyco_trans_2-like"/>
</dbReference>
<dbReference type="CDD" id="cd00761">
    <property type="entry name" value="Glyco_tranf_GTA_type"/>
    <property type="match status" value="1"/>
</dbReference>
<evidence type="ECO:0000313" key="2">
    <source>
        <dbReference type="EMBL" id="NMH25318.1"/>
    </source>
</evidence>
<dbReference type="Proteomes" id="UP000767947">
    <property type="component" value="Unassembled WGS sequence"/>
</dbReference>
<dbReference type="PANTHER" id="PTHR43685:SF2">
    <property type="entry name" value="GLYCOSYLTRANSFERASE 2-LIKE DOMAIN-CONTAINING PROTEIN"/>
    <property type="match status" value="1"/>
</dbReference>